<dbReference type="PANTHER" id="PTHR31389:SF4">
    <property type="entry name" value="LD39211P"/>
    <property type="match status" value="1"/>
</dbReference>
<keyword evidence="2" id="KW-1185">Reference proteome</keyword>
<accession>A0A2G8LFI2</accession>
<evidence type="ECO:0000313" key="1">
    <source>
        <dbReference type="EMBL" id="PIK59009.1"/>
    </source>
</evidence>
<dbReference type="InterPro" id="IPR012444">
    <property type="entry name" value="DUF1647"/>
</dbReference>
<sequence length="257" mass="29426">MGYIGTAQKHMPGKRIIVYDLGLSNALQQKVRQLCDVELRRFPFNNYPDHVRKLHSFAWKPIIINLSLNEFGAIYYGDASIRFKNSLKVLLPGIERHHGYMTNILHFDPTKAHHYRLTVPAMFTKLGIDREEYHNCNNSAPHIQPGTQLIINSTTIQTKLMQPWLQCALEKECITPKGSSRANHRQDASAITLLVYKNLFGEWTEEDNDTKKMQAVLDVKRGSNGLNPILEIAKWRNSLSQLNISKNKLPHACVLLE</sequence>
<comment type="caution">
    <text evidence="1">The sequence shown here is derived from an EMBL/GenBank/DDBJ whole genome shotgun (WGS) entry which is preliminary data.</text>
</comment>
<proteinExistence type="predicted"/>
<protein>
    <submittedName>
        <fullName evidence="1">Uncharacterized protein</fullName>
    </submittedName>
</protein>
<dbReference type="PANTHER" id="PTHR31389">
    <property type="entry name" value="LD39211P"/>
    <property type="match status" value="1"/>
</dbReference>
<dbReference type="OrthoDB" id="5954868at2759"/>
<dbReference type="Pfam" id="PF07801">
    <property type="entry name" value="DUF1647"/>
    <property type="match status" value="1"/>
</dbReference>
<dbReference type="AlphaFoldDB" id="A0A2G8LFI2"/>
<organism evidence="1 2">
    <name type="scientific">Stichopus japonicus</name>
    <name type="common">Sea cucumber</name>
    <dbReference type="NCBI Taxonomy" id="307972"/>
    <lineage>
        <taxon>Eukaryota</taxon>
        <taxon>Metazoa</taxon>
        <taxon>Echinodermata</taxon>
        <taxon>Eleutherozoa</taxon>
        <taxon>Echinozoa</taxon>
        <taxon>Holothuroidea</taxon>
        <taxon>Aspidochirotacea</taxon>
        <taxon>Aspidochirotida</taxon>
        <taxon>Stichopodidae</taxon>
        <taxon>Apostichopus</taxon>
    </lineage>
</organism>
<dbReference type="Proteomes" id="UP000230750">
    <property type="component" value="Unassembled WGS sequence"/>
</dbReference>
<dbReference type="EMBL" id="MRZV01000095">
    <property type="protein sequence ID" value="PIK59009.1"/>
    <property type="molecule type" value="Genomic_DNA"/>
</dbReference>
<reference evidence="1 2" key="1">
    <citation type="journal article" date="2017" name="PLoS Biol.">
        <title>The sea cucumber genome provides insights into morphological evolution and visceral regeneration.</title>
        <authorList>
            <person name="Zhang X."/>
            <person name="Sun L."/>
            <person name="Yuan J."/>
            <person name="Sun Y."/>
            <person name="Gao Y."/>
            <person name="Zhang L."/>
            <person name="Li S."/>
            <person name="Dai H."/>
            <person name="Hamel J.F."/>
            <person name="Liu C."/>
            <person name="Yu Y."/>
            <person name="Liu S."/>
            <person name="Lin W."/>
            <person name="Guo K."/>
            <person name="Jin S."/>
            <person name="Xu P."/>
            <person name="Storey K.B."/>
            <person name="Huan P."/>
            <person name="Zhang T."/>
            <person name="Zhou Y."/>
            <person name="Zhang J."/>
            <person name="Lin C."/>
            <person name="Li X."/>
            <person name="Xing L."/>
            <person name="Huo D."/>
            <person name="Sun M."/>
            <person name="Wang L."/>
            <person name="Mercier A."/>
            <person name="Li F."/>
            <person name="Yang H."/>
            <person name="Xiang J."/>
        </authorList>
    </citation>
    <scope>NUCLEOTIDE SEQUENCE [LARGE SCALE GENOMIC DNA]</scope>
    <source>
        <strain evidence="1">Shaxun</strain>
        <tissue evidence="1">Muscle</tissue>
    </source>
</reference>
<evidence type="ECO:0000313" key="2">
    <source>
        <dbReference type="Proteomes" id="UP000230750"/>
    </source>
</evidence>
<gene>
    <name evidence="1" type="ORF">BSL78_04036</name>
</gene>
<name>A0A2G8LFI2_STIJA</name>